<dbReference type="GO" id="GO:0006281">
    <property type="term" value="P:DNA repair"/>
    <property type="evidence" value="ECO:0007669"/>
    <property type="project" value="UniProtKB-KW"/>
</dbReference>
<gene>
    <name evidence="9" type="ORF">HMPREF0080_01966</name>
</gene>
<dbReference type="EMBL" id="AGCJ01000088">
    <property type="protein sequence ID" value="EHM38034.1"/>
    <property type="molecule type" value="Genomic_DNA"/>
</dbReference>
<keyword evidence="5" id="KW-0067">ATP-binding</keyword>
<dbReference type="AlphaFoldDB" id="G9YJW0"/>
<dbReference type="GO" id="GO:0004386">
    <property type="term" value="F:helicase activity"/>
    <property type="evidence" value="ECO:0007669"/>
    <property type="project" value="UniProtKB-KW"/>
</dbReference>
<proteinExistence type="predicted"/>
<name>G9YJW0_9FIRM</name>
<dbReference type="HOGENOM" id="CLU_1358113_0_0_9"/>
<keyword evidence="1" id="KW-0547">Nucleotide-binding</keyword>
<keyword evidence="3" id="KW-0378">Hydrolase</keyword>
<dbReference type="InterPro" id="IPR038726">
    <property type="entry name" value="PDDEXK_AddAB-type"/>
</dbReference>
<sequence length="201" mass="22268">MPNGVTVRLTGQIDRIDTLRRDNRTFVLIMDYKSGRKALTLQDVYDGLELQLMIYMAVSLYNLGDAAVPAGAVYCPVRNDIRNEAADPAEEKKKALYMRSNRFAGFYLSETDVAELLDKTVLENSSPFSGLHINQKGVFSSSARVYDEAGWSGLVNLAEARVREIAEKLTDGRIAVAPARWGKAYEHKACTPLSLYGGMPL</sequence>
<reference evidence="9 10" key="1">
    <citation type="submission" date="2011-08" db="EMBL/GenBank/DDBJ databases">
        <authorList>
            <person name="Weinstock G."/>
            <person name="Sodergren E."/>
            <person name="Clifton S."/>
            <person name="Fulton L."/>
            <person name="Fulton B."/>
            <person name="Courtney L."/>
            <person name="Fronick C."/>
            <person name="Harrison M."/>
            <person name="Strong C."/>
            <person name="Farmer C."/>
            <person name="Delahaunty K."/>
            <person name="Markovic C."/>
            <person name="Hall O."/>
            <person name="Minx P."/>
            <person name="Tomlinson C."/>
            <person name="Mitreva M."/>
            <person name="Hou S."/>
            <person name="Chen J."/>
            <person name="Wollam A."/>
            <person name="Pepin K.H."/>
            <person name="Johnson M."/>
            <person name="Bhonagiri V."/>
            <person name="Zhang X."/>
            <person name="Suruliraj S."/>
            <person name="Warren W."/>
            <person name="Chinwalla A."/>
            <person name="Mardis E.R."/>
            <person name="Wilson R.K."/>
        </authorList>
    </citation>
    <scope>NUCLEOTIDE SEQUENCE [LARGE SCALE GENOMIC DNA]</scope>
    <source>
        <strain evidence="9 10">F0357</strain>
    </source>
</reference>
<evidence type="ECO:0000256" key="3">
    <source>
        <dbReference type="ARBA" id="ARBA00022801"/>
    </source>
</evidence>
<keyword evidence="7" id="KW-0234">DNA repair</keyword>
<evidence type="ECO:0000256" key="4">
    <source>
        <dbReference type="ARBA" id="ARBA00022806"/>
    </source>
</evidence>
<evidence type="ECO:0000313" key="9">
    <source>
        <dbReference type="EMBL" id="EHM38034.1"/>
    </source>
</evidence>
<keyword evidence="4" id="KW-0347">Helicase</keyword>
<feature type="domain" description="PD-(D/E)XK endonuclease-like" evidence="8">
    <location>
        <begin position="6"/>
        <end position="181"/>
    </location>
</feature>
<comment type="caution">
    <text evidence="9">The sequence shown here is derived from an EMBL/GenBank/DDBJ whole genome shotgun (WGS) entry which is preliminary data.</text>
</comment>
<evidence type="ECO:0000313" key="10">
    <source>
        <dbReference type="Proteomes" id="UP000005481"/>
    </source>
</evidence>
<evidence type="ECO:0000259" key="8">
    <source>
        <dbReference type="Pfam" id="PF12705"/>
    </source>
</evidence>
<dbReference type="GO" id="GO:0003677">
    <property type="term" value="F:DNA binding"/>
    <property type="evidence" value="ECO:0007669"/>
    <property type="project" value="UniProtKB-KW"/>
</dbReference>
<evidence type="ECO:0000256" key="2">
    <source>
        <dbReference type="ARBA" id="ARBA00022763"/>
    </source>
</evidence>
<dbReference type="Pfam" id="PF12705">
    <property type="entry name" value="PDDEXK_1"/>
    <property type="match status" value="1"/>
</dbReference>
<evidence type="ECO:0000256" key="1">
    <source>
        <dbReference type="ARBA" id="ARBA00022741"/>
    </source>
</evidence>
<dbReference type="Gene3D" id="3.90.320.10">
    <property type="match status" value="1"/>
</dbReference>
<keyword evidence="2" id="KW-0227">DNA damage</keyword>
<evidence type="ECO:0000256" key="5">
    <source>
        <dbReference type="ARBA" id="ARBA00022840"/>
    </source>
</evidence>
<keyword evidence="10" id="KW-1185">Reference proteome</keyword>
<protein>
    <recommendedName>
        <fullName evidence="8">PD-(D/E)XK endonuclease-like domain-containing protein</fullName>
    </recommendedName>
</protein>
<dbReference type="GO" id="GO:0016787">
    <property type="term" value="F:hydrolase activity"/>
    <property type="evidence" value="ECO:0007669"/>
    <property type="project" value="UniProtKB-KW"/>
</dbReference>
<dbReference type="STRING" id="861450.HMPREF0080_01966"/>
<dbReference type="GO" id="GO:0005524">
    <property type="term" value="F:ATP binding"/>
    <property type="evidence" value="ECO:0007669"/>
    <property type="project" value="UniProtKB-KW"/>
</dbReference>
<dbReference type="eggNOG" id="COG3857">
    <property type="taxonomic scope" value="Bacteria"/>
</dbReference>
<dbReference type="InterPro" id="IPR011604">
    <property type="entry name" value="PDDEXK-like_dom_sf"/>
</dbReference>
<dbReference type="PATRIC" id="fig|861450.3.peg.1818"/>
<dbReference type="Proteomes" id="UP000005481">
    <property type="component" value="Unassembled WGS sequence"/>
</dbReference>
<keyword evidence="6" id="KW-0238">DNA-binding</keyword>
<accession>G9YJW0</accession>
<organism evidence="9 10">
    <name type="scientific">Anaeroglobus geminatus F0357</name>
    <dbReference type="NCBI Taxonomy" id="861450"/>
    <lineage>
        <taxon>Bacteria</taxon>
        <taxon>Bacillati</taxon>
        <taxon>Bacillota</taxon>
        <taxon>Negativicutes</taxon>
        <taxon>Veillonellales</taxon>
        <taxon>Veillonellaceae</taxon>
        <taxon>Anaeroglobus</taxon>
    </lineage>
</organism>
<evidence type="ECO:0000256" key="6">
    <source>
        <dbReference type="ARBA" id="ARBA00023125"/>
    </source>
</evidence>
<evidence type="ECO:0000256" key="7">
    <source>
        <dbReference type="ARBA" id="ARBA00023204"/>
    </source>
</evidence>